<evidence type="ECO:0000313" key="1">
    <source>
        <dbReference type="EMBL" id="GAG14997.1"/>
    </source>
</evidence>
<name>X0VV70_9ZZZZ</name>
<organism evidence="1">
    <name type="scientific">marine sediment metagenome</name>
    <dbReference type="NCBI Taxonomy" id="412755"/>
    <lineage>
        <taxon>unclassified sequences</taxon>
        <taxon>metagenomes</taxon>
        <taxon>ecological metagenomes</taxon>
    </lineage>
</organism>
<comment type="caution">
    <text evidence="1">The sequence shown here is derived from an EMBL/GenBank/DDBJ whole genome shotgun (WGS) entry which is preliminary data.</text>
</comment>
<dbReference type="AlphaFoldDB" id="X0VV70"/>
<sequence>IYTAIDANDGTSSALTMRGTAWSEVYRAPRAAERIRSVYLQAIPGTNVDRLWFSMGSDILWVPVSLHPYNEADFTYTHEGHLITSWIYAGMMDVQKLWKSLKVFAEVSPLYAASGNFIYVDYQKDVETTWTEIGKFDTTPVEEIDIASTIPAGKRIRYRIRFFTDDETATPRLKAIVTEGVAFVPVKDQYSFTFALKKNLERIDTDGLHDDSRTPAQDHATLRGWANDGQVLTFATQVPMADSKTVWINPTTLSPL</sequence>
<feature type="non-terminal residue" evidence="1">
    <location>
        <position position="1"/>
    </location>
</feature>
<reference evidence="1" key="1">
    <citation type="journal article" date="2014" name="Front. Microbiol.">
        <title>High frequency of phylogenetically diverse reductive dehalogenase-homologous genes in deep subseafloor sedimentary metagenomes.</title>
        <authorList>
            <person name="Kawai M."/>
            <person name="Futagami T."/>
            <person name="Toyoda A."/>
            <person name="Takaki Y."/>
            <person name="Nishi S."/>
            <person name="Hori S."/>
            <person name="Arai W."/>
            <person name="Tsubouchi T."/>
            <person name="Morono Y."/>
            <person name="Uchiyama I."/>
            <person name="Ito T."/>
            <person name="Fujiyama A."/>
            <person name="Inagaki F."/>
            <person name="Takami H."/>
        </authorList>
    </citation>
    <scope>NUCLEOTIDE SEQUENCE</scope>
    <source>
        <strain evidence="1">Expedition CK06-06</strain>
    </source>
</reference>
<proteinExistence type="predicted"/>
<gene>
    <name evidence="1" type="ORF">S01H1_57786</name>
</gene>
<accession>X0VV70</accession>
<feature type="non-terminal residue" evidence="1">
    <location>
        <position position="256"/>
    </location>
</feature>
<dbReference type="EMBL" id="BARS01037711">
    <property type="protein sequence ID" value="GAG14997.1"/>
    <property type="molecule type" value="Genomic_DNA"/>
</dbReference>
<protein>
    <submittedName>
        <fullName evidence="1">Uncharacterized protein</fullName>
    </submittedName>
</protein>